<evidence type="ECO:0000313" key="1">
    <source>
        <dbReference type="EMBL" id="CCA62820.1"/>
    </source>
</evidence>
<accession>F3Y5Y9</accession>
<dbReference type="BioCyc" id="PDIF272563:G12WB-1370-MONOMER"/>
<dbReference type="EMBL" id="AM180355">
    <property type="protein sequence ID" value="CCA62820.1"/>
    <property type="molecule type" value="Genomic_DNA"/>
</dbReference>
<dbReference type="KEGG" id="cdf:CD630_12371"/>
<proteinExistence type="predicted"/>
<sequence length="39" mass="4753">MFFKVNKSLLYGNDLNIIKYRNGDFFMNNLRKQLIKEII</sequence>
<dbReference type="EnsemblBacteria" id="CCA62820">
    <property type="protein sequence ID" value="CCA62820"/>
    <property type="gene ID" value="CD630_12371"/>
</dbReference>
<organism evidence="1 2">
    <name type="scientific">Clostridioides difficile (strain 630)</name>
    <name type="common">Peptoclostridium difficile</name>
    <dbReference type="NCBI Taxonomy" id="272563"/>
    <lineage>
        <taxon>Bacteria</taxon>
        <taxon>Bacillati</taxon>
        <taxon>Bacillota</taxon>
        <taxon>Clostridia</taxon>
        <taxon>Peptostreptococcales</taxon>
        <taxon>Peptostreptococcaceae</taxon>
        <taxon>Clostridioides</taxon>
    </lineage>
</organism>
<gene>
    <name evidence="1" type="ordered locus">CD630_12371</name>
</gene>
<dbReference type="AlphaFoldDB" id="F3Y5Y9"/>
<protein>
    <submittedName>
        <fullName evidence="1">Uncharacterized protein</fullName>
    </submittedName>
</protein>
<evidence type="ECO:0000313" key="2">
    <source>
        <dbReference type="Proteomes" id="UP000001978"/>
    </source>
</evidence>
<name>F3Y5Y9_CLOD6</name>
<dbReference type="Proteomes" id="UP000001978">
    <property type="component" value="Chromosome"/>
</dbReference>
<dbReference type="STRING" id="272563.CD630_12371"/>
<reference evidence="1 2" key="1">
    <citation type="journal article" date="2006" name="Nat. Genet.">
        <title>The multidrug-resistant human pathogen Clostridium difficile has a highly mobile, mosaic genome.</title>
        <authorList>
            <person name="Sebaihia M."/>
            <person name="Wren B.W."/>
            <person name="Mullany P."/>
            <person name="Fairweather N.F."/>
            <person name="Minton N."/>
            <person name="Stabler R."/>
            <person name="Thomson N.R."/>
            <person name="Roberts A.P."/>
            <person name="Cerdeno-Tarraga A.M."/>
            <person name="Wang H."/>
            <person name="Holden M.T.G."/>
            <person name="Wright A."/>
            <person name="Churcher C."/>
            <person name="Quail M.A."/>
            <person name="Baker S."/>
            <person name="Bason N."/>
            <person name="Brooks K."/>
            <person name="Chillingworth T."/>
            <person name="Cronin A."/>
            <person name="Davis P."/>
            <person name="Dowd L."/>
            <person name="Fraser A."/>
            <person name="Feltwell T."/>
            <person name="Hance Z."/>
            <person name="Holroyd S."/>
            <person name="Jagels K."/>
            <person name="Moule S."/>
            <person name="Mungall K."/>
            <person name="Price C."/>
            <person name="Rabbinowitsch R."/>
            <person name="Sharp S."/>
            <person name="Simmonds M."/>
            <person name="Steven K."/>
            <person name="Unwin L."/>
            <person name="Whithead S."/>
            <person name="Dupuy B."/>
            <person name="Dougan G."/>
            <person name="Barrell B.and.Parkhill.J."/>
        </authorList>
    </citation>
    <scope>NUCLEOTIDE SEQUENCE [LARGE SCALE GENOMIC DNA]</scope>
    <source>
        <strain evidence="1 2">630</strain>
    </source>
</reference>
<reference key="2">
    <citation type="submission" date="2006-06" db="EMBL/GenBank/DDBJ databases">
        <title>Reannotation of the genome sequence of Clostridium difficile strain 630.</title>
        <authorList>
            <person name="Monot M."/>
            <person name="Boursaux-Eude C."/>
            <person name="Thibonnier M."/>
            <person name="Vallenet D."/>
            <person name="Moszer I."/>
            <person name="Medigue C."/>
            <person name="Martin-Verstraete I.and.Dupuy.B."/>
        </authorList>
    </citation>
    <scope>NUCLEOTIDE SEQUENCE</scope>
    <source>
        <strain>630</strain>
    </source>
</reference>